<dbReference type="InterPro" id="IPR036322">
    <property type="entry name" value="WD40_repeat_dom_sf"/>
</dbReference>
<accession>A0AAD7YGH0</accession>
<evidence type="ECO:0000313" key="3">
    <source>
        <dbReference type="EMBL" id="KAJ8713520.1"/>
    </source>
</evidence>
<dbReference type="SMART" id="SM00320">
    <property type="entry name" value="WD40"/>
    <property type="match status" value="7"/>
</dbReference>
<feature type="repeat" description="WD" evidence="1">
    <location>
        <begin position="11"/>
        <end position="45"/>
    </location>
</feature>
<dbReference type="PANTHER" id="PTHR44163:SF1">
    <property type="entry name" value="U3 SMALL NUCLEOLAR RNA-ASSOCIATED PROTEIN 4 HOMOLOG"/>
    <property type="match status" value="1"/>
</dbReference>
<sequence>MASKVHRVRYYNAKPQPINCVSFNKTSKHIAVARGDASIEIWDLNYAPYLLKFIPGVKNGSVEALGWVKDRLLSTGLGGALIEWDLDKLCLKTTVLLTGYAAWCLDVSPDNSLVAVGTEQGYVNLYSVDNDEIIYNKLFDKQEGRILCCQFNKTGNVLVTGSINTIRVWNVQTGHAITRMSVSRRGREVIVWCLGILSDNTIVSGDSLGRLIFWDSTLGDQLESYSTHKADILSIAVSDDEKSLFCSGVDPVIMNFIKVNKNTGKQTDAQWVKNVQRNIHEHDVRGLVIHGEKLISIGVDGYLTFSSYPPKWVMRLPPMIPAPRSSVCSRKKLLLLRYSSHLEVWKLGSYATNNGNVLVTNVNPKLDSSQMENNELEQDSTIDIINKAKAENIQQQSLKLTEKPVKLVSIQTKEKNQIRCCALAPNGELVVYSTASVVRMLKLDADEEQSNISVSKVLINGLPEGGCDRVAFTDDSSTMVAHTAGTLHVLQVDPEAGATPVQTISLDKHLKAKSILHLYISKRSPKGVTYLVVADTLGSIAVWTQNSKKFEFYISLPKYHCVPSALTIDSQRENLIVTYVDQKIVEYELKEKRFTKWPGSALPPEWLARRSAVASVSAHPTRDAVLFQDETSLWIMEKTAKQEAAEPVAKRKSKPGSQNVALKIVPIKYLADFHWLDKDEAVTLEVLPENIVSQLPPIAATKRHGHI</sequence>
<evidence type="ECO:0000259" key="2">
    <source>
        <dbReference type="Pfam" id="PF12894"/>
    </source>
</evidence>
<dbReference type="InterPro" id="IPR024977">
    <property type="entry name" value="Apc4-like_WD40_dom"/>
</dbReference>
<dbReference type="Proteomes" id="UP001231518">
    <property type="component" value="Chromosome 4"/>
</dbReference>
<dbReference type="Pfam" id="PF00400">
    <property type="entry name" value="WD40"/>
    <property type="match status" value="1"/>
</dbReference>
<dbReference type="AlphaFoldDB" id="A0AAD7YGH0"/>
<evidence type="ECO:0000256" key="1">
    <source>
        <dbReference type="PROSITE-ProRule" id="PRU00221"/>
    </source>
</evidence>
<name>A0AAD7YGH0_MYTSE</name>
<comment type="caution">
    <text evidence="3">The sequence shown here is derived from an EMBL/GenBank/DDBJ whole genome shotgun (WGS) entry which is preliminary data.</text>
</comment>
<dbReference type="GO" id="GO:0034455">
    <property type="term" value="C:t-UTP complex"/>
    <property type="evidence" value="ECO:0007669"/>
    <property type="project" value="TreeGrafter"/>
</dbReference>
<dbReference type="SUPFAM" id="SSF63829">
    <property type="entry name" value="Calcium-dependent phosphotriesterase"/>
    <property type="match status" value="1"/>
</dbReference>
<reference evidence="3" key="1">
    <citation type="submission" date="2023-03" db="EMBL/GenBank/DDBJ databases">
        <title>Chromosome-level genomes of two armyworms, Mythimna separata and Mythimna loreyi, provide insights into the biosynthesis and reception of sex pheromones.</title>
        <authorList>
            <person name="Zhao H."/>
        </authorList>
    </citation>
    <scope>NUCLEOTIDE SEQUENCE</scope>
    <source>
        <strain evidence="3">BeijingLab</strain>
        <tissue evidence="3">Pupa</tissue>
    </source>
</reference>
<keyword evidence="1" id="KW-0853">WD repeat</keyword>
<dbReference type="GO" id="GO:0030686">
    <property type="term" value="C:90S preribosome"/>
    <property type="evidence" value="ECO:0007669"/>
    <property type="project" value="InterPro"/>
</dbReference>
<evidence type="ECO:0000313" key="4">
    <source>
        <dbReference type="Proteomes" id="UP001231518"/>
    </source>
</evidence>
<protein>
    <recommendedName>
        <fullName evidence="2">Anaphase-promoting complex subunit 4-like WD40 domain-containing protein</fullName>
    </recommendedName>
</protein>
<dbReference type="Gene3D" id="2.130.10.10">
    <property type="entry name" value="YVTN repeat-like/Quinoprotein amine dehydrogenase"/>
    <property type="match status" value="3"/>
</dbReference>
<dbReference type="PROSITE" id="PS50082">
    <property type="entry name" value="WD_REPEATS_2"/>
    <property type="match status" value="1"/>
</dbReference>
<dbReference type="GO" id="GO:0003723">
    <property type="term" value="F:RNA binding"/>
    <property type="evidence" value="ECO:0007669"/>
    <property type="project" value="TreeGrafter"/>
</dbReference>
<dbReference type="InterPro" id="IPR001680">
    <property type="entry name" value="WD40_rpt"/>
</dbReference>
<dbReference type="InterPro" id="IPR015943">
    <property type="entry name" value="WD40/YVTN_repeat-like_dom_sf"/>
</dbReference>
<dbReference type="Pfam" id="PF12894">
    <property type="entry name" value="ANAPC4_WD40"/>
    <property type="match status" value="1"/>
</dbReference>
<dbReference type="PANTHER" id="PTHR44163">
    <property type="entry name" value="U3 SMALL NUCLEOLAR RNA-ASSOCIATED PROTEIN 4 HOMOLOG"/>
    <property type="match status" value="1"/>
</dbReference>
<gene>
    <name evidence="3" type="ORF">PYW07_013890</name>
</gene>
<organism evidence="3 4">
    <name type="scientific">Mythimna separata</name>
    <name type="common">Oriental armyworm</name>
    <name type="synonym">Pseudaletia separata</name>
    <dbReference type="NCBI Taxonomy" id="271217"/>
    <lineage>
        <taxon>Eukaryota</taxon>
        <taxon>Metazoa</taxon>
        <taxon>Ecdysozoa</taxon>
        <taxon>Arthropoda</taxon>
        <taxon>Hexapoda</taxon>
        <taxon>Insecta</taxon>
        <taxon>Pterygota</taxon>
        <taxon>Neoptera</taxon>
        <taxon>Endopterygota</taxon>
        <taxon>Lepidoptera</taxon>
        <taxon>Glossata</taxon>
        <taxon>Ditrysia</taxon>
        <taxon>Noctuoidea</taxon>
        <taxon>Noctuidae</taxon>
        <taxon>Noctuinae</taxon>
        <taxon>Hadenini</taxon>
        <taxon>Mythimna</taxon>
    </lineage>
</organism>
<dbReference type="SUPFAM" id="SSF50978">
    <property type="entry name" value="WD40 repeat-like"/>
    <property type="match status" value="1"/>
</dbReference>
<dbReference type="InterPro" id="IPR046351">
    <property type="entry name" value="UTP4"/>
</dbReference>
<dbReference type="EMBL" id="JARGEI010000020">
    <property type="protein sequence ID" value="KAJ8713520.1"/>
    <property type="molecule type" value="Genomic_DNA"/>
</dbReference>
<feature type="domain" description="Anaphase-promoting complex subunit 4-like WD40" evidence="2">
    <location>
        <begin position="108"/>
        <end position="192"/>
    </location>
</feature>
<keyword evidence="4" id="KW-1185">Reference proteome</keyword>
<dbReference type="GO" id="GO:0000462">
    <property type="term" value="P:maturation of SSU-rRNA from tricistronic rRNA transcript (SSU-rRNA, 5.8S rRNA, LSU-rRNA)"/>
    <property type="evidence" value="ECO:0007669"/>
    <property type="project" value="InterPro"/>
</dbReference>
<proteinExistence type="predicted"/>
<dbReference type="GO" id="GO:0032040">
    <property type="term" value="C:small-subunit processome"/>
    <property type="evidence" value="ECO:0007669"/>
    <property type="project" value="TreeGrafter"/>
</dbReference>